<reference evidence="3 4" key="1">
    <citation type="submission" date="2015-10" db="EMBL/GenBank/DDBJ databases">
        <title>Draft genome sequence of Streptomyces griseoruber DSM 40281, type strain for the species Streptomyces griseoruber.</title>
        <authorList>
            <person name="Ruckert C."/>
            <person name="Winkler A."/>
            <person name="Kalinowski J."/>
            <person name="Kampfer P."/>
            <person name="Glaeser S."/>
        </authorList>
    </citation>
    <scope>NUCLEOTIDE SEQUENCE [LARGE SCALE GENOMIC DNA]</scope>
    <source>
        <strain evidence="3 4">DSM 40281</strain>
    </source>
</reference>
<keyword evidence="2" id="KW-0472">Membrane</keyword>
<dbReference type="Proteomes" id="UP000052982">
    <property type="component" value="Unassembled WGS sequence"/>
</dbReference>
<name>A0A117R7X0_9ACTN</name>
<dbReference type="InterPro" id="IPR045629">
    <property type="entry name" value="DUF6232"/>
</dbReference>
<accession>A0A117R7X0</accession>
<evidence type="ECO:0000313" key="3">
    <source>
        <dbReference type="EMBL" id="KUN75838.1"/>
    </source>
</evidence>
<proteinExistence type="predicted"/>
<dbReference type="STRING" id="1943.AQJ64_40925"/>
<evidence type="ECO:0000256" key="1">
    <source>
        <dbReference type="SAM" id="MobiDB-lite"/>
    </source>
</evidence>
<keyword evidence="2" id="KW-0812">Transmembrane</keyword>
<feature type="compositionally biased region" description="Pro residues" evidence="1">
    <location>
        <begin position="12"/>
        <end position="22"/>
    </location>
</feature>
<keyword evidence="4" id="KW-1185">Reference proteome</keyword>
<evidence type="ECO:0000313" key="4">
    <source>
        <dbReference type="Proteomes" id="UP000052982"/>
    </source>
</evidence>
<feature type="transmembrane region" description="Helical" evidence="2">
    <location>
        <begin position="96"/>
        <end position="115"/>
    </location>
</feature>
<keyword evidence="2" id="KW-1133">Transmembrane helix</keyword>
<dbReference type="Pfam" id="PF19744">
    <property type="entry name" value="DUF6232"/>
    <property type="match status" value="1"/>
</dbReference>
<dbReference type="EMBL" id="LMWW01000073">
    <property type="protein sequence ID" value="KUN75838.1"/>
    <property type="molecule type" value="Genomic_DNA"/>
</dbReference>
<gene>
    <name evidence="3" type="ORF">AQJ64_40925</name>
</gene>
<organism evidence="3 4">
    <name type="scientific">Streptomyces griseoruber</name>
    <dbReference type="NCBI Taxonomy" id="1943"/>
    <lineage>
        <taxon>Bacteria</taxon>
        <taxon>Bacillati</taxon>
        <taxon>Actinomycetota</taxon>
        <taxon>Actinomycetes</taxon>
        <taxon>Kitasatosporales</taxon>
        <taxon>Streptomycetaceae</taxon>
        <taxon>Streptomyces</taxon>
    </lineage>
</organism>
<dbReference type="AlphaFoldDB" id="A0A117R7X0"/>
<protein>
    <submittedName>
        <fullName evidence="3">Uncharacterized protein</fullName>
    </submittedName>
</protein>
<dbReference type="OrthoDB" id="3528632at2"/>
<sequence length="201" mass="21706">MTTPEPSGHFDVPPPPPAPPTHLPGLELRVSRRLLWVGGACYPLANIARVYTLTIHPRRKEAVLRFLRTFLITGAVALTLTVLSGITMVADQETGSGLMTFVWLGSVGVVVYALVEMVQVLSAQSHYVMAVETSGPSQAVVTSRDPHFLNQLVGQLAHAIEHPDTEFQVRVESITISPQHYYFGDNVNMYGGSGNVGMAGA</sequence>
<feature type="region of interest" description="Disordered" evidence="1">
    <location>
        <begin position="1"/>
        <end position="23"/>
    </location>
</feature>
<feature type="transmembrane region" description="Helical" evidence="2">
    <location>
        <begin position="66"/>
        <end position="90"/>
    </location>
</feature>
<evidence type="ECO:0000256" key="2">
    <source>
        <dbReference type="SAM" id="Phobius"/>
    </source>
</evidence>
<dbReference type="RefSeq" id="WP_055633722.1">
    <property type="nucleotide sequence ID" value="NZ_JBIRRP010000032.1"/>
</dbReference>
<comment type="caution">
    <text evidence="3">The sequence shown here is derived from an EMBL/GenBank/DDBJ whole genome shotgun (WGS) entry which is preliminary data.</text>
</comment>
<feature type="transmembrane region" description="Helical" evidence="2">
    <location>
        <begin position="34"/>
        <end position="54"/>
    </location>
</feature>